<evidence type="ECO:0000313" key="1">
    <source>
        <dbReference type="EMBL" id="PAN29611.1"/>
    </source>
</evidence>
<dbReference type="EMBL" id="CM008050">
    <property type="protein sequence ID" value="PAN29611.1"/>
    <property type="molecule type" value="Genomic_DNA"/>
</dbReference>
<accession>A0A2S3HTZ5</accession>
<gene>
    <name evidence="1" type="ORF">PAHAL_5G238200</name>
</gene>
<organism evidence="1">
    <name type="scientific">Panicum hallii</name>
    <dbReference type="NCBI Taxonomy" id="206008"/>
    <lineage>
        <taxon>Eukaryota</taxon>
        <taxon>Viridiplantae</taxon>
        <taxon>Streptophyta</taxon>
        <taxon>Embryophyta</taxon>
        <taxon>Tracheophyta</taxon>
        <taxon>Spermatophyta</taxon>
        <taxon>Magnoliopsida</taxon>
        <taxon>Liliopsida</taxon>
        <taxon>Poales</taxon>
        <taxon>Poaceae</taxon>
        <taxon>PACMAD clade</taxon>
        <taxon>Panicoideae</taxon>
        <taxon>Panicodae</taxon>
        <taxon>Paniceae</taxon>
        <taxon>Panicinae</taxon>
        <taxon>Panicum</taxon>
        <taxon>Panicum sect. Panicum</taxon>
    </lineage>
</organism>
<reference evidence="1" key="1">
    <citation type="submission" date="2018-04" db="EMBL/GenBank/DDBJ databases">
        <title>WGS assembly of Panicum hallii.</title>
        <authorList>
            <person name="Lovell J."/>
            <person name="Jenkins J."/>
            <person name="Lowry D."/>
            <person name="Mamidi S."/>
            <person name="Sreedasyam A."/>
            <person name="Weng X."/>
            <person name="Barry K."/>
            <person name="Bonette J."/>
            <person name="Campitelli B."/>
            <person name="Daum C."/>
            <person name="Gordon S."/>
            <person name="Gould B."/>
            <person name="Lipzen A."/>
            <person name="Macqueen A."/>
            <person name="Palacio-Mejia J."/>
            <person name="Plott C."/>
            <person name="Shakirov E."/>
            <person name="Shu S."/>
            <person name="Yoshinaga Y."/>
            <person name="Zane M."/>
            <person name="Rokhsar D."/>
            <person name="Grimwood J."/>
            <person name="Schmutz J."/>
            <person name="Juenger T."/>
        </authorList>
    </citation>
    <scope>NUCLEOTIDE SEQUENCE [LARGE SCALE GENOMIC DNA]</scope>
    <source>
        <strain evidence="1">FIL2</strain>
    </source>
</reference>
<dbReference type="AlphaFoldDB" id="A0A2S3HTZ5"/>
<name>A0A2S3HTZ5_9POAL</name>
<protein>
    <submittedName>
        <fullName evidence="1">Uncharacterized protein</fullName>
    </submittedName>
</protein>
<dbReference type="Proteomes" id="UP000243499">
    <property type="component" value="Chromosome 5"/>
</dbReference>
<sequence length="159" mass="17876">MQRDEEQLQASPPPPRVVARPCRRPAAICAAAHPRRCRTAVGGHLFSCSPHVGTVDAHLCRRLSCSPSSCRRSWNTISWRNPSVVTSHGAALLFSVWACLRCFASRCIWIRGRGLLAKQELAGESSICLGSRRSSRGICLCLLFRRNRREAREIRFFLF</sequence>
<proteinExistence type="predicted"/>
<dbReference type="Gramene" id="PAN29611">
    <property type="protein sequence ID" value="PAN29611"/>
    <property type="gene ID" value="PAHAL_5G238200"/>
</dbReference>